<dbReference type="InterPro" id="IPR045865">
    <property type="entry name" value="ACT-like_dom_sf"/>
</dbReference>
<dbReference type="InterPro" id="IPR045847">
    <property type="entry name" value="AIG1-like"/>
</dbReference>
<dbReference type="EMBL" id="GGEC01057158">
    <property type="protein sequence ID" value="MBX37642.1"/>
    <property type="molecule type" value="Transcribed_RNA"/>
</dbReference>
<name>A0A2P2N559_RHIMU</name>
<dbReference type="PANTHER" id="PTHR45844">
    <property type="entry name" value="TRANSCRIPTION FACTOR BHLH30"/>
    <property type="match status" value="1"/>
</dbReference>
<keyword evidence="1" id="KW-0238">DNA-binding</keyword>
<dbReference type="PANTHER" id="PTHR45844:SF18">
    <property type="entry name" value="TRANSCRIPTION FACTOR BHLH51"/>
    <property type="match status" value="1"/>
</dbReference>
<dbReference type="CDD" id="cd04873">
    <property type="entry name" value="ACT_UUR-ACR-like"/>
    <property type="match status" value="1"/>
</dbReference>
<proteinExistence type="predicted"/>
<accession>A0A2P2N559</accession>
<dbReference type="GO" id="GO:0003677">
    <property type="term" value="F:DNA binding"/>
    <property type="evidence" value="ECO:0007669"/>
    <property type="project" value="UniProtKB-KW"/>
</dbReference>
<protein>
    <submittedName>
        <fullName evidence="2">Uncharacterized protein</fullName>
    </submittedName>
</protein>
<dbReference type="SUPFAM" id="SSF55021">
    <property type="entry name" value="ACT-like"/>
    <property type="match status" value="1"/>
</dbReference>
<organism evidence="2">
    <name type="scientific">Rhizophora mucronata</name>
    <name type="common">Asiatic mangrove</name>
    <dbReference type="NCBI Taxonomy" id="61149"/>
    <lineage>
        <taxon>Eukaryota</taxon>
        <taxon>Viridiplantae</taxon>
        <taxon>Streptophyta</taxon>
        <taxon>Embryophyta</taxon>
        <taxon>Tracheophyta</taxon>
        <taxon>Spermatophyta</taxon>
        <taxon>Magnoliopsida</taxon>
        <taxon>eudicotyledons</taxon>
        <taxon>Gunneridae</taxon>
        <taxon>Pentapetalae</taxon>
        <taxon>rosids</taxon>
        <taxon>fabids</taxon>
        <taxon>Malpighiales</taxon>
        <taxon>Rhizophoraceae</taxon>
        <taxon>Rhizophora</taxon>
    </lineage>
</organism>
<dbReference type="GO" id="GO:0003700">
    <property type="term" value="F:DNA-binding transcription factor activity"/>
    <property type="evidence" value="ECO:0007669"/>
    <property type="project" value="InterPro"/>
</dbReference>
<evidence type="ECO:0000313" key="2">
    <source>
        <dbReference type="EMBL" id="MBX37642.1"/>
    </source>
</evidence>
<reference evidence="2" key="1">
    <citation type="submission" date="2018-02" db="EMBL/GenBank/DDBJ databases">
        <title>Rhizophora mucronata_Transcriptome.</title>
        <authorList>
            <person name="Meera S.P."/>
            <person name="Sreeshan A."/>
            <person name="Augustine A."/>
        </authorList>
    </citation>
    <scope>NUCLEOTIDE SEQUENCE</scope>
    <source>
        <tissue evidence="2">Leaf</tissue>
    </source>
</reference>
<sequence>MEVSKAFMIPTEVDEVTVDCDASQDSTSTNIKNKEKGSNTFIRASICCDDRPELFLELIQALKGLRLAIVRADIASVGGRVKSILILRNKDGKDGASLSTIRQSLNVVLCRIASSSLPSPDCIRSKRQRFFLPSY</sequence>
<dbReference type="AlphaFoldDB" id="A0A2P2N559"/>
<evidence type="ECO:0000256" key="1">
    <source>
        <dbReference type="ARBA" id="ARBA00023125"/>
    </source>
</evidence>